<gene>
    <name evidence="1" type="ORF">AVEN_155542_1</name>
</gene>
<proteinExistence type="predicted"/>
<comment type="caution">
    <text evidence="1">The sequence shown here is derived from an EMBL/GenBank/DDBJ whole genome shotgun (WGS) entry which is preliminary data.</text>
</comment>
<keyword evidence="2" id="KW-1185">Reference proteome</keyword>
<accession>A0A4Y2JG27</accession>
<evidence type="ECO:0000313" key="2">
    <source>
        <dbReference type="Proteomes" id="UP000499080"/>
    </source>
</evidence>
<dbReference type="Proteomes" id="UP000499080">
    <property type="component" value="Unassembled WGS sequence"/>
</dbReference>
<dbReference type="AlphaFoldDB" id="A0A4Y2JG27"/>
<reference evidence="1 2" key="1">
    <citation type="journal article" date="2019" name="Sci. Rep.">
        <title>Orb-weaving spider Araneus ventricosus genome elucidates the spidroin gene catalogue.</title>
        <authorList>
            <person name="Kono N."/>
            <person name="Nakamura H."/>
            <person name="Ohtoshi R."/>
            <person name="Moran D.A.P."/>
            <person name="Shinohara A."/>
            <person name="Yoshida Y."/>
            <person name="Fujiwara M."/>
            <person name="Mori M."/>
            <person name="Tomita M."/>
            <person name="Arakawa K."/>
        </authorList>
    </citation>
    <scope>NUCLEOTIDE SEQUENCE [LARGE SCALE GENOMIC DNA]</scope>
</reference>
<name>A0A4Y2JG27_ARAVE</name>
<sequence>MSHQTYYQWPATDVPSNECTTSGSPLMSHQTARITSGSLMSHWARLPVAWLMPHHQVARTTSGSGCPIRGRLLPVAHTDVPSGGAYYQWLTLMSHQALHITNNLVRLVTRKKLHINEN</sequence>
<evidence type="ECO:0000313" key="1">
    <source>
        <dbReference type="EMBL" id="GBM88242.1"/>
    </source>
</evidence>
<organism evidence="1 2">
    <name type="scientific">Araneus ventricosus</name>
    <name type="common">Orbweaver spider</name>
    <name type="synonym">Epeira ventricosa</name>
    <dbReference type="NCBI Taxonomy" id="182803"/>
    <lineage>
        <taxon>Eukaryota</taxon>
        <taxon>Metazoa</taxon>
        <taxon>Ecdysozoa</taxon>
        <taxon>Arthropoda</taxon>
        <taxon>Chelicerata</taxon>
        <taxon>Arachnida</taxon>
        <taxon>Araneae</taxon>
        <taxon>Araneomorphae</taxon>
        <taxon>Entelegynae</taxon>
        <taxon>Araneoidea</taxon>
        <taxon>Araneidae</taxon>
        <taxon>Araneus</taxon>
    </lineage>
</organism>
<dbReference type="EMBL" id="BGPR01189882">
    <property type="protein sequence ID" value="GBM88242.1"/>
    <property type="molecule type" value="Genomic_DNA"/>
</dbReference>
<protein>
    <submittedName>
        <fullName evidence="1">Uncharacterized protein</fullName>
    </submittedName>
</protein>